<reference evidence="2" key="1">
    <citation type="submission" date="2017-05" db="UniProtKB">
        <authorList>
            <consortium name="EnsemblMetazoa"/>
        </authorList>
    </citation>
    <scope>IDENTIFICATION</scope>
</reference>
<dbReference type="InterPro" id="IPR012337">
    <property type="entry name" value="RNaseH-like_sf"/>
</dbReference>
<dbReference type="Gene3D" id="3.30.420.10">
    <property type="entry name" value="Ribonuclease H-like superfamily/Ribonuclease H"/>
    <property type="match status" value="1"/>
</dbReference>
<dbReference type="InterPro" id="IPR036397">
    <property type="entry name" value="RNaseH_sf"/>
</dbReference>
<dbReference type="SUPFAM" id="SSF53098">
    <property type="entry name" value="Ribonuclease H-like"/>
    <property type="match status" value="1"/>
</dbReference>
<dbReference type="EnsemblMetazoa" id="Aqu2.1.21128_001">
    <property type="protein sequence ID" value="Aqu2.1.21128_001"/>
    <property type="gene ID" value="Aqu2.1.21128"/>
</dbReference>
<dbReference type="PANTHER" id="PTHR37984">
    <property type="entry name" value="PROTEIN CBG26694"/>
    <property type="match status" value="1"/>
</dbReference>
<proteinExistence type="predicted"/>
<accession>A0A1X7U0X9</accession>
<dbReference type="PROSITE" id="PS50994">
    <property type="entry name" value="INTEGRASE"/>
    <property type="match status" value="1"/>
</dbReference>
<feature type="domain" description="Integrase catalytic" evidence="1">
    <location>
        <begin position="1"/>
        <end position="106"/>
    </location>
</feature>
<dbReference type="InterPro" id="IPR001584">
    <property type="entry name" value="Integrase_cat-core"/>
</dbReference>
<name>A0A1X7U0X9_AMPQE</name>
<dbReference type="PANTHER" id="PTHR37984:SF15">
    <property type="entry name" value="INTEGRASE CATALYTIC DOMAIN-CONTAINING PROTEIN"/>
    <property type="match status" value="1"/>
</dbReference>
<evidence type="ECO:0000259" key="1">
    <source>
        <dbReference type="PROSITE" id="PS50994"/>
    </source>
</evidence>
<protein>
    <recommendedName>
        <fullName evidence="1">Integrase catalytic domain-containing protein</fullName>
    </recommendedName>
</protein>
<sequence>MHVDIVGPLPASKGHTYLLTCIDTFTRWPKAFPLTDITALLVAYSLISGWISRLGVPSTVTTNCRGSRFESSLLDQLTRFLGTDRCCTTAYHPQANGMMKRDSIVN</sequence>
<dbReference type="GO" id="GO:0015074">
    <property type="term" value="P:DNA integration"/>
    <property type="evidence" value="ECO:0007669"/>
    <property type="project" value="InterPro"/>
</dbReference>
<evidence type="ECO:0000313" key="2">
    <source>
        <dbReference type="EnsemblMetazoa" id="Aqu2.1.21128_001"/>
    </source>
</evidence>
<organism evidence="2">
    <name type="scientific">Amphimedon queenslandica</name>
    <name type="common">Sponge</name>
    <dbReference type="NCBI Taxonomy" id="400682"/>
    <lineage>
        <taxon>Eukaryota</taxon>
        <taxon>Metazoa</taxon>
        <taxon>Porifera</taxon>
        <taxon>Demospongiae</taxon>
        <taxon>Heteroscleromorpha</taxon>
        <taxon>Haplosclerida</taxon>
        <taxon>Niphatidae</taxon>
        <taxon>Amphimedon</taxon>
    </lineage>
</organism>
<dbReference type="InParanoid" id="A0A1X7U0X9"/>
<dbReference type="GO" id="GO:0003676">
    <property type="term" value="F:nucleic acid binding"/>
    <property type="evidence" value="ECO:0007669"/>
    <property type="project" value="InterPro"/>
</dbReference>
<dbReference type="AlphaFoldDB" id="A0A1X7U0X9"/>
<dbReference type="InterPro" id="IPR050951">
    <property type="entry name" value="Retrovirus_Pol_polyprotein"/>
</dbReference>